<sequence length="310" mass="33823">MAGFGDFQPLCNIVPSYPWCNLFYSQLWRKAPELLVGESADRESAPVGVNPECGIPRLNFNGSISNVANIAACGASFLFVLTLVILCNRRKAAVGRIELRSFLIVYLLTLPFQILSTGSIFEQGSLVLTILTAIHAGLVTAMFWGLLANGIVATQVVEDGTLSSMIPYTILTILFFGVTTYVSLDIGLGVTELVGGLSTPPEALRNIPLFVLTSIWPAAAAVVYFILMTYIVLHVLKETKPMWFYLLSAILFVLSQLAMFLLSRVLCNASQAKVDGSFIATLLETAAVGVLYLAWKGITEESWDDDYYPN</sequence>
<keyword evidence="1" id="KW-0812">Transmembrane</keyword>
<dbReference type="GO" id="GO:0005789">
    <property type="term" value="C:endoplasmic reticulum membrane"/>
    <property type="evidence" value="ECO:0007669"/>
    <property type="project" value="TreeGrafter"/>
</dbReference>
<dbReference type="Proteomes" id="UP000307440">
    <property type="component" value="Unassembled WGS sequence"/>
</dbReference>
<dbReference type="PANTHER" id="PTHR35329">
    <property type="entry name" value="CHITIN SYNTHASE EXPORT CHAPERONE"/>
    <property type="match status" value="1"/>
</dbReference>
<keyword evidence="1" id="KW-1133">Transmembrane helix</keyword>
<dbReference type="AlphaFoldDB" id="A0A5C3KN32"/>
<feature type="transmembrane region" description="Helical" evidence="1">
    <location>
        <begin position="67"/>
        <end position="87"/>
    </location>
</feature>
<proteinExistence type="predicted"/>
<gene>
    <name evidence="2" type="ORF">FA15DRAFT_707024</name>
</gene>
<feature type="transmembrane region" description="Helical" evidence="1">
    <location>
        <begin position="278"/>
        <end position="295"/>
    </location>
</feature>
<reference evidence="2 3" key="1">
    <citation type="journal article" date="2019" name="Nat. Ecol. Evol.">
        <title>Megaphylogeny resolves global patterns of mushroom evolution.</title>
        <authorList>
            <person name="Varga T."/>
            <person name="Krizsan K."/>
            <person name="Foldi C."/>
            <person name="Dima B."/>
            <person name="Sanchez-Garcia M."/>
            <person name="Sanchez-Ramirez S."/>
            <person name="Szollosi G.J."/>
            <person name="Szarkandi J.G."/>
            <person name="Papp V."/>
            <person name="Albert L."/>
            <person name="Andreopoulos W."/>
            <person name="Angelini C."/>
            <person name="Antonin V."/>
            <person name="Barry K.W."/>
            <person name="Bougher N.L."/>
            <person name="Buchanan P."/>
            <person name="Buyck B."/>
            <person name="Bense V."/>
            <person name="Catcheside P."/>
            <person name="Chovatia M."/>
            <person name="Cooper J."/>
            <person name="Damon W."/>
            <person name="Desjardin D."/>
            <person name="Finy P."/>
            <person name="Geml J."/>
            <person name="Haridas S."/>
            <person name="Hughes K."/>
            <person name="Justo A."/>
            <person name="Karasinski D."/>
            <person name="Kautmanova I."/>
            <person name="Kiss B."/>
            <person name="Kocsube S."/>
            <person name="Kotiranta H."/>
            <person name="LaButti K.M."/>
            <person name="Lechner B.E."/>
            <person name="Liimatainen K."/>
            <person name="Lipzen A."/>
            <person name="Lukacs Z."/>
            <person name="Mihaltcheva S."/>
            <person name="Morgado L.N."/>
            <person name="Niskanen T."/>
            <person name="Noordeloos M.E."/>
            <person name="Ohm R.A."/>
            <person name="Ortiz-Santana B."/>
            <person name="Ovrebo C."/>
            <person name="Racz N."/>
            <person name="Riley R."/>
            <person name="Savchenko A."/>
            <person name="Shiryaev A."/>
            <person name="Soop K."/>
            <person name="Spirin V."/>
            <person name="Szebenyi C."/>
            <person name="Tomsovsky M."/>
            <person name="Tulloss R.E."/>
            <person name="Uehling J."/>
            <person name="Grigoriev I.V."/>
            <person name="Vagvolgyi C."/>
            <person name="Papp T."/>
            <person name="Martin F.M."/>
            <person name="Miettinen O."/>
            <person name="Hibbett D.S."/>
            <person name="Nagy L.G."/>
        </authorList>
    </citation>
    <scope>NUCLEOTIDE SEQUENCE [LARGE SCALE GENOMIC DNA]</scope>
    <source>
        <strain evidence="2 3">CBS 121175</strain>
    </source>
</reference>
<protein>
    <submittedName>
        <fullName evidence="2">Uncharacterized protein</fullName>
    </submittedName>
</protein>
<dbReference type="Pfam" id="PF12271">
    <property type="entry name" value="Chs7"/>
    <property type="match status" value="1"/>
</dbReference>
<feature type="transmembrane region" description="Helical" evidence="1">
    <location>
        <begin position="168"/>
        <end position="190"/>
    </location>
</feature>
<dbReference type="InterPro" id="IPR022057">
    <property type="entry name" value="Chs7"/>
</dbReference>
<evidence type="ECO:0000256" key="1">
    <source>
        <dbReference type="SAM" id="Phobius"/>
    </source>
</evidence>
<name>A0A5C3KN32_COPMA</name>
<evidence type="ECO:0000313" key="3">
    <source>
        <dbReference type="Proteomes" id="UP000307440"/>
    </source>
</evidence>
<dbReference type="STRING" id="230819.A0A5C3KN32"/>
<dbReference type="EMBL" id="ML210261">
    <property type="protein sequence ID" value="TFK21672.1"/>
    <property type="molecule type" value="Genomic_DNA"/>
</dbReference>
<dbReference type="GO" id="GO:0006457">
    <property type="term" value="P:protein folding"/>
    <property type="evidence" value="ECO:0007669"/>
    <property type="project" value="TreeGrafter"/>
</dbReference>
<organism evidence="2 3">
    <name type="scientific">Coprinopsis marcescibilis</name>
    <name type="common">Agaric fungus</name>
    <name type="synonym">Psathyrella marcescibilis</name>
    <dbReference type="NCBI Taxonomy" id="230819"/>
    <lineage>
        <taxon>Eukaryota</taxon>
        <taxon>Fungi</taxon>
        <taxon>Dikarya</taxon>
        <taxon>Basidiomycota</taxon>
        <taxon>Agaricomycotina</taxon>
        <taxon>Agaricomycetes</taxon>
        <taxon>Agaricomycetidae</taxon>
        <taxon>Agaricales</taxon>
        <taxon>Agaricineae</taxon>
        <taxon>Psathyrellaceae</taxon>
        <taxon>Coprinopsis</taxon>
    </lineage>
</organism>
<feature type="transmembrane region" description="Helical" evidence="1">
    <location>
        <begin position="243"/>
        <end position="266"/>
    </location>
</feature>
<evidence type="ECO:0000313" key="2">
    <source>
        <dbReference type="EMBL" id="TFK21672.1"/>
    </source>
</evidence>
<dbReference type="GO" id="GO:0051082">
    <property type="term" value="F:unfolded protein binding"/>
    <property type="evidence" value="ECO:0007669"/>
    <property type="project" value="TreeGrafter"/>
</dbReference>
<dbReference type="OrthoDB" id="5582162at2759"/>
<feature type="transmembrane region" description="Helical" evidence="1">
    <location>
        <begin position="99"/>
        <end position="121"/>
    </location>
</feature>
<feature type="transmembrane region" description="Helical" evidence="1">
    <location>
        <begin position="127"/>
        <end position="147"/>
    </location>
</feature>
<accession>A0A5C3KN32</accession>
<keyword evidence="1" id="KW-0472">Membrane</keyword>
<keyword evidence="3" id="KW-1185">Reference proteome</keyword>
<dbReference type="PANTHER" id="PTHR35329:SF1">
    <property type="entry name" value="CHITIN SYNTHASE EXPORT CHAPERONE"/>
    <property type="match status" value="1"/>
</dbReference>
<feature type="transmembrane region" description="Helical" evidence="1">
    <location>
        <begin position="210"/>
        <end position="236"/>
    </location>
</feature>